<keyword evidence="3" id="KW-0032">Aminotransferase</keyword>
<dbReference type="GO" id="GO:0030170">
    <property type="term" value="F:pyridoxal phosphate binding"/>
    <property type="evidence" value="ECO:0007669"/>
    <property type="project" value="InterPro"/>
</dbReference>
<reference evidence="8" key="1">
    <citation type="submission" date="2021-03" db="EMBL/GenBank/DDBJ databases">
        <authorList>
            <person name="Tagirdzhanova G."/>
        </authorList>
    </citation>
    <scope>NUCLEOTIDE SEQUENCE</scope>
</reference>
<dbReference type="GO" id="GO:0008483">
    <property type="term" value="F:transaminase activity"/>
    <property type="evidence" value="ECO:0007669"/>
    <property type="project" value="UniProtKB-KW"/>
</dbReference>
<dbReference type="EMBL" id="CAJPDR010000547">
    <property type="protein sequence ID" value="CAF9939352.1"/>
    <property type="molecule type" value="Genomic_DNA"/>
</dbReference>
<dbReference type="SUPFAM" id="SSF53383">
    <property type="entry name" value="PLP-dependent transferases"/>
    <property type="match status" value="1"/>
</dbReference>
<dbReference type="CDD" id="cd00609">
    <property type="entry name" value="AAT_like"/>
    <property type="match status" value="1"/>
</dbReference>
<dbReference type="OrthoDB" id="691673at2759"/>
<evidence type="ECO:0000256" key="3">
    <source>
        <dbReference type="ARBA" id="ARBA00022576"/>
    </source>
</evidence>
<evidence type="ECO:0000256" key="5">
    <source>
        <dbReference type="ARBA" id="ARBA00022898"/>
    </source>
</evidence>
<dbReference type="AlphaFoldDB" id="A0A8H3J262"/>
<accession>A0A8H3J262</accession>
<comment type="caution">
    <text evidence="8">The sequence shown here is derived from an EMBL/GenBank/DDBJ whole genome shotgun (WGS) entry which is preliminary data.</text>
</comment>
<dbReference type="PANTHER" id="PTHR42790:SF1">
    <property type="entry name" value="AROMATIC AMINO ACID AMINOTRANSFERASE, HYPOTHETICAL (EUROFUNG)"/>
    <property type="match status" value="1"/>
</dbReference>
<dbReference type="InterPro" id="IPR015421">
    <property type="entry name" value="PyrdxlP-dep_Trfase_major"/>
</dbReference>
<protein>
    <recommendedName>
        <fullName evidence="7">Aminotransferase class I/classII large domain-containing protein</fullName>
    </recommendedName>
</protein>
<dbReference type="Pfam" id="PF00155">
    <property type="entry name" value="Aminotran_1_2"/>
    <property type="match status" value="1"/>
</dbReference>
<keyword evidence="5" id="KW-0663">Pyridoxal phosphate</keyword>
<dbReference type="Gene3D" id="3.40.640.10">
    <property type="entry name" value="Type I PLP-dependent aspartate aminotransferase-like (Major domain)"/>
    <property type="match status" value="1"/>
</dbReference>
<evidence type="ECO:0000259" key="7">
    <source>
        <dbReference type="Pfam" id="PF00155"/>
    </source>
</evidence>
<dbReference type="PANTHER" id="PTHR42790">
    <property type="entry name" value="AMINOTRANSFERASE"/>
    <property type="match status" value="1"/>
</dbReference>
<evidence type="ECO:0000256" key="6">
    <source>
        <dbReference type="SAM" id="MobiDB-lite"/>
    </source>
</evidence>
<evidence type="ECO:0000256" key="4">
    <source>
        <dbReference type="ARBA" id="ARBA00022679"/>
    </source>
</evidence>
<evidence type="ECO:0000313" key="9">
    <source>
        <dbReference type="Proteomes" id="UP000664203"/>
    </source>
</evidence>
<keyword evidence="4" id="KW-0808">Transferase</keyword>
<dbReference type="InterPro" id="IPR050859">
    <property type="entry name" value="Class-I_PLP-dep_aminotransf"/>
</dbReference>
<dbReference type="InterPro" id="IPR015424">
    <property type="entry name" value="PyrdxlP-dep_Trfase"/>
</dbReference>
<gene>
    <name evidence="8" type="ORF">ALECFALPRED_008077</name>
</gene>
<keyword evidence="9" id="KW-1185">Reference proteome</keyword>
<comment type="cofactor">
    <cofactor evidence="1">
        <name>pyridoxal 5'-phosphate</name>
        <dbReference type="ChEBI" id="CHEBI:597326"/>
    </cofactor>
</comment>
<dbReference type="InterPro" id="IPR004839">
    <property type="entry name" value="Aminotransferase_I/II_large"/>
</dbReference>
<dbReference type="Proteomes" id="UP000664203">
    <property type="component" value="Unassembled WGS sequence"/>
</dbReference>
<feature type="domain" description="Aminotransferase class I/classII large" evidence="7">
    <location>
        <begin position="119"/>
        <end position="404"/>
    </location>
</feature>
<organism evidence="8 9">
    <name type="scientific">Alectoria fallacina</name>
    <dbReference type="NCBI Taxonomy" id="1903189"/>
    <lineage>
        <taxon>Eukaryota</taxon>
        <taxon>Fungi</taxon>
        <taxon>Dikarya</taxon>
        <taxon>Ascomycota</taxon>
        <taxon>Pezizomycotina</taxon>
        <taxon>Lecanoromycetes</taxon>
        <taxon>OSLEUM clade</taxon>
        <taxon>Lecanoromycetidae</taxon>
        <taxon>Lecanorales</taxon>
        <taxon>Lecanorineae</taxon>
        <taxon>Parmeliaceae</taxon>
        <taxon>Alectoria</taxon>
    </lineage>
</organism>
<name>A0A8H3J262_9LECA</name>
<feature type="region of interest" description="Disordered" evidence="6">
    <location>
        <begin position="71"/>
        <end position="92"/>
    </location>
</feature>
<evidence type="ECO:0000313" key="8">
    <source>
        <dbReference type="EMBL" id="CAF9939352.1"/>
    </source>
</evidence>
<comment type="similarity">
    <text evidence="2">Belongs to the class-I pyridoxal-phosphate-dependent aminotransferase family.</text>
</comment>
<evidence type="ECO:0000256" key="1">
    <source>
        <dbReference type="ARBA" id="ARBA00001933"/>
    </source>
</evidence>
<sequence>MEALADTDSRPEPIDLSHLYSKVTTNRSTSSVKDFYKYFTIPGIGNLAGGLPNNNYFPFDTLEAAAALPQRFTPTPNKPVDPPSDLLSKTTLSDGLSSSRVVVPKISENEDILRKIDLKTALQYGTAQGYPPLYSFLRQFTTENLHPNVPYAGGPEIILTCGATDGFCKAIDALSNTWNEDRDWIGHREGLLVEEFCYMNAIQAAKPRGLNIVPVAIDDEGMVAHGKGGLFDVLDHWDKSRGKRPHMIYTVTIGQNPTSGTLSVQRRKDIYAVCVKYDVVIIEDDPYWFLQYPSAKESSLYRRGQPAVNAHSDQSNLDRPKLQKSSGYPFLDSLVPSYLSVDYQGRVVRLDTFSKTVAPGCRLGWITTQPNLCERLLRITETSTQQPSGFVQSMISELIMGPHDPKHGRGGGKSDGGWQVDGWVRWLQGLRGNYERRMQTMCSILEEGKELVKSGRRKSIDNEWSVIDKVTLFDFIWPLGGMFVWLVPSDPSCFVVLGLTLVRVHLNFPSHPLWNKTTPAKLAQGLWVHLTSKKYLVLVAPGAIFAPTDEIRAKRSWAYFRICFAAVDEPDVEKMSRRFVNGVKDFWGKKSLDDIEEMGTRGLEASEGLVDLIGGC</sequence>
<evidence type="ECO:0000256" key="2">
    <source>
        <dbReference type="ARBA" id="ARBA00007441"/>
    </source>
</evidence>
<dbReference type="GO" id="GO:1901605">
    <property type="term" value="P:alpha-amino acid metabolic process"/>
    <property type="evidence" value="ECO:0007669"/>
    <property type="project" value="TreeGrafter"/>
</dbReference>
<proteinExistence type="inferred from homology"/>